<sequence length="1069" mass="119678">MIVSLHDVVQNEDQYAIKDLSQPAQAFQEKELTIRCEVTGIPSTGMTGGEKTLYPVDDPTARLSEDVLLSFWHEDSEWGRLEETDKAIQNLVDMVPLQRGEELLVRAIPVYREDKWYLNVTSLFVRNPDMTIGKSEMRSANECPRIYDLRYEKNVYNPKRYDISKGAIKGKIAHRALERAIEDPEFATNFQSGWTDGDIETLLGTVIEESFSMEMTLCRLAWVSTNDIKEFAEAAIRNLLTDRTFTQLIQGTENLETERTIADAYGLNGRVDLLIDGRALDLKTNYFLEDGMQRQHRFQLRLYMFGLLLEALDQGTSIDEALDELPPGMVIYPSLETESAPVYERVELEHDHLIDIMELRNQAATLRDSFAVPTTYDRNCSGCYFKDEDTIGSGAGTGQTLPSACKFHCQSERRWACHETNAEGEVTTECPLYHECDQRLEYRNPSVTDHYNELRSALQEEKRARKDAGQTMARMTDEVLEHAGMQLSKLSFESELSARRLTYSGDSSRQFEPGTVVRLVPANEDSHAVATYCGTQDGHHIFEFDGSPAPRYKQSATTYQAERALESTSLPRRLLSELDYAQRIGLDPRLRESGEISTQSQRIAPHAISEITDYLDNRQVFIDLPARVSRSAKLTQLVQTITQTRLSSLDGDPINESDQRVLVLGARLSEFQTMADHLIEGNDVIHVDGFVDRDNAYGPDSNSHQLYQAIDESNVLLSRAQYALQEGVFHSMTEGDESHRSHSDRFFDAVVLLGAETLTEPEFVFLRELGDRTVAVGDINREGPEMVSEDAREKGLAESYFVNAHKRFSTMSSDSATSISIQGEAASPVADFFEPLDTDLNGVGGSASFHHVPGEEKRAEKYMTIERRIHSAGETDQPRDIFLEAVDRGDALYVASQLDDLNAIDASEFRVGQTYTFGEARFQVENNDVAPNRETGHVVTVDINLAETPYFTRRLVSNPQEAEAAAELAANQDCSIIVTPFEAQAVAIGTELSERGLDIPVVTPDALDGDIAENAIVSLTVANDENIVRPPVNNIETLYTLLSAAEHVTILGDEETLARNTLTEQLIDL</sequence>
<feature type="coiled-coil region" evidence="1">
    <location>
        <begin position="451"/>
        <end position="478"/>
    </location>
</feature>
<keyword evidence="1" id="KW-0175">Coiled coil</keyword>
<accession>A0ABU2FCH9</accession>
<dbReference type="RefSeq" id="WP_310919621.1">
    <property type="nucleotide sequence ID" value="NZ_JAMQON010000002.1"/>
</dbReference>
<evidence type="ECO:0000313" key="3">
    <source>
        <dbReference type="Proteomes" id="UP001259659"/>
    </source>
</evidence>
<dbReference type="EMBL" id="JAMQON010000002">
    <property type="protein sequence ID" value="MDS0259964.1"/>
    <property type="molecule type" value="Genomic_DNA"/>
</dbReference>
<dbReference type="Gene3D" id="3.40.50.300">
    <property type="entry name" value="P-loop containing nucleotide triphosphate hydrolases"/>
    <property type="match status" value="1"/>
</dbReference>
<evidence type="ECO:0008006" key="4">
    <source>
        <dbReference type="Google" id="ProtNLM"/>
    </source>
</evidence>
<dbReference type="Gene3D" id="3.90.320.10">
    <property type="match status" value="1"/>
</dbReference>
<reference evidence="2 3" key="1">
    <citation type="submission" date="2022-06" db="EMBL/GenBank/DDBJ databases">
        <title>Haloarcula sp. a new haloarchaeum isolate from saline soil.</title>
        <authorList>
            <person name="Strakova D."/>
            <person name="Galisteo C."/>
            <person name="Sanchez-Porro C."/>
            <person name="Ventosa A."/>
        </authorList>
    </citation>
    <scope>NUCLEOTIDE SEQUENCE [LARGE SCALE GENOMIC DNA]</scope>
    <source>
        <strain evidence="2 3">S1CR25-12</strain>
    </source>
</reference>
<keyword evidence="3" id="KW-1185">Reference proteome</keyword>
<dbReference type="Proteomes" id="UP001259659">
    <property type="component" value="Unassembled WGS sequence"/>
</dbReference>
<gene>
    <name evidence="2" type="ORF">NDI56_11215</name>
</gene>
<name>A0ABU2FCH9_9EURY</name>
<proteinExistence type="predicted"/>
<dbReference type="InterPro" id="IPR027417">
    <property type="entry name" value="P-loop_NTPase"/>
</dbReference>
<organism evidence="2 3">
    <name type="scientific">Haloarcula saliterrae</name>
    <dbReference type="NCBI Taxonomy" id="2950534"/>
    <lineage>
        <taxon>Archaea</taxon>
        <taxon>Methanobacteriati</taxon>
        <taxon>Methanobacteriota</taxon>
        <taxon>Stenosarchaea group</taxon>
        <taxon>Halobacteria</taxon>
        <taxon>Halobacteriales</taxon>
        <taxon>Haloarculaceae</taxon>
        <taxon>Haloarcula</taxon>
    </lineage>
</organism>
<comment type="caution">
    <text evidence="2">The sequence shown here is derived from an EMBL/GenBank/DDBJ whole genome shotgun (WGS) entry which is preliminary data.</text>
</comment>
<evidence type="ECO:0000256" key="1">
    <source>
        <dbReference type="SAM" id="Coils"/>
    </source>
</evidence>
<protein>
    <recommendedName>
        <fullName evidence="4">PD-(D/E)XK endonuclease-like domain-containing protein</fullName>
    </recommendedName>
</protein>
<evidence type="ECO:0000313" key="2">
    <source>
        <dbReference type="EMBL" id="MDS0259964.1"/>
    </source>
</evidence>
<dbReference type="InterPro" id="IPR011604">
    <property type="entry name" value="PDDEXK-like_dom_sf"/>
</dbReference>